<evidence type="ECO:0000256" key="1">
    <source>
        <dbReference type="SAM" id="MobiDB-lite"/>
    </source>
</evidence>
<dbReference type="EMBL" id="BAABFR010000002">
    <property type="protein sequence ID" value="GAA4383179.1"/>
    <property type="molecule type" value="Genomic_DNA"/>
</dbReference>
<dbReference type="Proteomes" id="UP001500635">
    <property type="component" value="Unassembled WGS sequence"/>
</dbReference>
<evidence type="ECO:0000313" key="3">
    <source>
        <dbReference type="Proteomes" id="UP001500635"/>
    </source>
</evidence>
<sequence length="61" mass="6561">MPTACSGGSRDLRRSEKQLPLESDTVSMLDEAAGRPLDPTDAESKAMLPAHPVTSRPLDVR</sequence>
<feature type="compositionally biased region" description="Basic and acidic residues" evidence="1">
    <location>
        <begin position="10"/>
        <end position="19"/>
    </location>
</feature>
<organism evidence="2 3">
    <name type="scientific">Tsukamurella soli</name>
    <dbReference type="NCBI Taxonomy" id="644556"/>
    <lineage>
        <taxon>Bacteria</taxon>
        <taxon>Bacillati</taxon>
        <taxon>Actinomycetota</taxon>
        <taxon>Actinomycetes</taxon>
        <taxon>Mycobacteriales</taxon>
        <taxon>Tsukamurellaceae</taxon>
        <taxon>Tsukamurella</taxon>
    </lineage>
</organism>
<comment type="caution">
    <text evidence="2">The sequence shown here is derived from an EMBL/GenBank/DDBJ whole genome shotgun (WGS) entry which is preliminary data.</text>
</comment>
<accession>A0ABP8J1D7</accession>
<feature type="region of interest" description="Disordered" evidence="1">
    <location>
        <begin position="1"/>
        <end position="61"/>
    </location>
</feature>
<proteinExistence type="predicted"/>
<reference evidence="3" key="1">
    <citation type="journal article" date="2019" name="Int. J. Syst. Evol. Microbiol.">
        <title>The Global Catalogue of Microorganisms (GCM) 10K type strain sequencing project: providing services to taxonomists for standard genome sequencing and annotation.</title>
        <authorList>
            <consortium name="The Broad Institute Genomics Platform"/>
            <consortium name="The Broad Institute Genome Sequencing Center for Infectious Disease"/>
            <person name="Wu L."/>
            <person name="Ma J."/>
        </authorList>
    </citation>
    <scope>NUCLEOTIDE SEQUENCE [LARGE SCALE GENOMIC DNA]</scope>
    <source>
        <strain evidence="3">JCM 17688</strain>
    </source>
</reference>
<keyword evidence="3" id="KW-1185">Reference proteome</keyword>
<evidence type="ECO:0000313" key="2">
    <source>
        <dbReference type="EMBL" id="GAA4383179.1"/>
    </source>
</evidence>
<gene>
    <name evidence="2" type="ORF">GCM10023147_02000</name>
</gene>
<name>A0ABP8J1D7_9ACTN</name>
<protein>
    <submittedName>
        <fullName evidence="2">Uncharacterized protein</fullName>
    </submittedName>
</protein>